<dbReference type="InterPro" id="IPR037143">
    <property type="entry name" value="4-PPantetheinyl_Trfase_dom_sf"/>
</dbReference>
<dbReference type="InterPro" id="IPR008278">
    <property type="entry name" value="4-PPantetheinyl_Trfase_dom"/>
</dbReference>
<name>A0ABN1GSN1_9ACTN</name>
<proteinExistence type="inferred from homology"/>
<evidence type="ECO:0000313" key="4">
    <source>
        <dbReference type="EMBL" id="GAA0618336.1"/>
    </source>
</evidence>
<evidence type="ECO:0000313" key="5">
    <source>
        <dbReference type="Proteomes" id="UP001500957"/>
    </source>
</evidence>
<evidence type="ECO:0000256" key="2">
    <source>
        <dbReference type="ARBA" id="ARBA00022679"/>
    </source>
</evidence>
<reference evidence="4 5" key="1">
    <citation type="journal article" date="2019" name="Int. J. Syst. Evol. Microbiol.">
        <title>The Global Catalogue of Microorganisms (GCM) 10K type strain sequencing project: providing services to taxonomists for standard genome sequencing and annotation.</title>
        <authorList>
            <consortium name="The Broad Institute Genomics Platform"/>
            <consortium name="The Broad Institute Genome Sequencing Center for Infectious Disease"/>
            <person name="Wu L."/>
            <person name="Ma J."/>
        </authorList>
    </citation>
    <scope>NUCLEOTIDE SEQUENCE [LARGE SCALE GENOMIC DNA]</scope>
    <source>
        <strain evidence="4 5">JCM 10671</strain>
    </source>
</reference>
<dbReference type="SUPFAM" id="SSF56214">
    <property type="entry name" value="4'-phosphopantetheinyl transferase"/>
    <property type="match status" value="2"/>
</dbReference>
<dbReference type="Proteomes" id="UP001500957">
    <property type="component" value="Unassembled WGS sequence"/>
</dbReference>
<keyword evidence="5" id="KW-1185">Reference proteome</keyword>
<organism evidence="4 5">
    <name type="scientific">Sporichthya brevicatena</name>
    <dbReference type="NCBI Taxonomy" id="171442"/>
    <lineage>
        <taxon>Bacteria</taxon>
        <taxon>Bacillati</taxon>
        <taxon>Actinomycetota</taxon>
        <taxon>Actinomycetes</taxon>
        <taxon>Sporichthyales</taxon>
        <taxon>Sporichthyaceae</taxon>
        <taxon>Sporichthya</taxon>
    </lineage>
</organism>
<feature type="domain" description="4'-phosphopantetheinyl transferase" evidence="3">
    <location>
        <begin position="112"/>
        <end position="193"/>
    </location>
</feature>
<comment type="caution">
    <text evidence="4">The sequence shown here is derived from an EMBL/GenBank/DDBJ whole genome shotgun (WGS) entry which is preliminary data.</text>
</comment>
<gene>
    <name evidence="4" type="ORF">GCM10009547_20810</name>
</gene>
<evidence type="ECO:0000256" key="1">
    <source>
        <dbReference type="ARBA" id="ARBA00010990"/>
    </source>
</evidence>
<keyword evidence="2 4" id="KW-0808">Transferase</keyword>
<dbReference type="PANTHER" id="PTHR12215:SF10">
    <property type="entry name" value="L-AMINOADIPATE-SEMIALDEHYDE DEHYDROGENASE-PHOSPHOPANTETHEINYL TRANSFERASE"/>
    <property type="match status" value="1"/>
</dbReference>
<dbReference type="Pfam" id="PF01648">
    <property type="entry name" value="ACPS"/>
    <property type="match status" value="1"/>
</dbReference>
<dbReference type="InterPro" id="IPR050559">
    <property type="entry name" value="P-Pant_transferase_sf"/>
</dbReference>
<dbReference type="GO" id="GO:0016740">
    <property type="term" value="F:transferase activity"/>
    <property type="evidence" value="ECO:0007669"/>
    <property type="project" value="UniProtKB-KW"/>
</dbReference>
<sequence length="244" mass="25431">MSIVWADPVEVPASMRGLLDAGERARHDALLRPADRQRFLAAHALTRLVLGAVLDTDPAALAFVHRCATCGGPHGKPALRQERVSPFLDIGRTEFSVSHAGDRVVVAVAEVPVGVDVETTGTALDPAELAAVVLAPAERRALAELAPGERPAALLRTWVRKEAVLKATGRGLAVPPDRIELTAPGAPPELVAWRADDDPGPVAPADVDLGPGCVAAVAVLAATAPEVQVRRWTGRRTFAGAPAG</sequence>
<accession>A0ABN1GSN1</accession>
<dbReference type="EMBL" id="BAAAHE010000015">
    <property type="protein sequence ID" value="GAA0618336.1"/>
    <property type="molecule type" value="Genomic_DNA"/>
</dbReference>
<comment type="similarity">
    <text evidence="1">Belongs to the P-Pant transferase superfamily. Gsp/Sfp/HetI/AcpT family.</text>
</comment>
<dbReference type="Gene3D" id="3.90.470.20">
    <property type="entry name" value="4'-phosphopantetheinyl transferase domain"/>
    <property type="match status" value="2"/>
</dbReference>
<evidence type="ECO:0000259" key="3">
    <source>
        <dbReference type="Pfam" id="PF01648"/>
    </source>
</evidence>
<dbReference type="PANTHER" id="PTHR12215">
    <property type="entry name" value="PHOSPHOPANTETHEINE TRANSFERASE"/>
    <property type="match status" value="1"/>
</dbReference>
<protein>
    <submittedName>
        <fullName evidence="4">4'-phosphopantetheinyl transferase superfamily protein</fullName>
    </submittedName>
</protein>